<dbReference type="HOGENOM" id="CLU_036411_1_1_1"/>
<dbReference type="RefSeq" id="XP_016227328.1">
    <property type="nucleotide sequence ID" value="XM_016367810.1"/>
</dbReference>
<dbReference type="AlphaFoldDB" id="A0A0D1ZP40"/>
<feature type="domain" description="RPA43 OB" evidence="4">
    <location>
        <begin position="276"/>
        <end position="412"/>
    </location>
</feature>
<dbReference type="InterPro" id="IPR036898">
    <property type="entry name" value="RNA_pol_Rpb7-like_N_sf"/>
</dbReference>
<evidence type="ECO:0000313" key="6">
    <source>
        <dbReference type="Proteomes" id="UP000054302"/>
    </source>
</evidence>
<dbReference type="Proteomes" id="UP000054302">
    <property type="component" value="Unassembled WGS sequence"/>
</dbReference>
<dbReference type="STRING" id="212818.A0A0D1ZP40"/>
<dbReference type="OMA" id="DEYGVLY"/>
<keyword evidence="2" id="KW-0804">Transcription</keyword>
<evidence type="ECO:0000256" key="3">
    <source>
        <dbReference type="SAM" id="MobiDB-lite"/>
    </source>
</evidence>
<dbReference type="Gene3D" id="2.40.50.1060">
    <property type="match status" value="1"/>
</dbReference>
<sequence length="475" mass="52103">MSDGSRNFVNLSSRAQSAQLKTLDGKVYTSVSTQSFMSIKANGAHKAQQAEMDTATTPRKRKHDHEAKDSSKKKKNKKQRIEEDANDTPPPAQASPIETPKKSKKKKKRRDKADASPGLQEEIEQTDKVNGVEVDQEEAVDAIEEDSNLEQDVLESPQVEEILADLLESSDPSSFYSTRLSLYVSIPAIALESASSSILAAHLAPLLLTYFPPAKGIVLGFSDPVLSAKPDSSANLPLLAPDSAEVRPGTEVLARTADEFGVCWTWLTVTLLTFRPERGDELYGWTNVTSEGFIGLVSYNYFQSAIGQNRIPQEWTWNGPHKGQGGKGRKGRKARLRDEDGTSKEQDIDMLDEGSQPQDPAGPTESTDEIGFFTDETGNKVSSTLTYRVLDTEVVPGHDRHTWSLQIDGTLLNKDAEQKALEEDRLRFERIQQSGARPEISAVGAFMTGARGLSREGSVTSRLSAPAQTPSRIRS</sequence>
<evidence type="ECO:0000256" key="1">
    <source>
        <dbReference type="ARBA" id="ARBA00022478"/>
    </source>
</evidence>
<keyword evidence="1" id="KW-0240">DNA-directed RNA polymerase</keyword>
<dbReference type="Gene3D" id="3.30.1490.120">
    <property type="entry name" value="RNA polymerase Rpb7-like, N-terminal domain"/>
    <property type="match status" value="1"/>
</dbReference>
<gene>
    <name evidence="5" type="ORF">PV10_03370</name>
</gene>
<feature type="compositionally biased region" description="Polar residues" evidence="3">
    <location>
        <begin position="457"/>
        <end position="475"/>
    </location>
</feature>
<accession>A0A0D1ZP40</accession>
<dbReference type="Pfam" id="PF17875">
    <property type="entry name" value="RPA43_OB"/>
    <property type="match status" value="1"/>
</dbReference>
<feature type="region of interest" description="Disordered" evidence="3">
    <location>
        <begin position="451"/>
        <end position="475"/>
    </location>
</feature>
<feature type="region of interest" description="Disordered" evidence="3">
    <location>
        <begin position="40"/>
        <end position="133"/>
    </location>
</feature>
<name>A0A0D1ZP40_EXOME</name>
<organism evidence="5 6">
    <name type="scientific">Exophiala mesophila</name>
    <name type="common">Black yeast-like fungus</name>
    <dbReference type="NCBI Taxonomy" id="212818"/>
    <lineage>
        <taxon>Eukaryota</taxon>
        <taxon>Fungi</taxon>
        <taxon>Dikarya</taxon>
        <taxon>Ascomycota</taxon>
        <taxon>Pezizomycotina</taxon>
        <taxon>Eurotiomycetes</taxon>
        <taxon>Chaetothyriomycetidae</taxon>
        <taxon>Chaetothyriales</taxon>
        <taxon>Herpotrichiellaceae</taxon>
        <taxon>Exophiala</taxon>
    </lineage>
</organism>
<proteinExistence type="predicted"/>
<keyword evidence="6" id="KW-1185">Reference proteome</keyword>
<evidence type="ECO:0000259" key="4">
    <source>
        <dbReference type="Pfam" id="PF17875"/>
    </source>
</evidence>
<dbReference type="GeneID" id="27321215"/>
<dbReference type="GO" id="GO:0000428">
    <property type="term" value="C:DNA-directed RNA polymerase complex"/>
    <property type="evidence" value="ECO:0007669"/>
    <property type="project" value="UniProtKB-KW"/>
</dbReference>
<reference evidence="5 6" key="1">
    <citation type="submission" date="2015-01" db="EMBL/GenBank/DDBJ databases">
        <title>The Genome Sequence of Exophiala mesophila CBS40295.</title>
        <authorList>
            <consortium name="The Broad Institute Genomics Platform"/>
            <person name="Cuomo C."/>
            <person name="de Hoog S."/>
            <person name="Gorbushina A."/>
            <person name="Stielow B."/>
            <person name="Teixiera M."/>
            <person name="Abouelleil A."/>
            <person name="Chapman S.B."/>
            <person name="Priest M."/>
            <person name="Young S.K."/>
            <person name="Wortman J."/>
            <person name="Nusbaum C."/>
            <person name="Birren B."/>
        </authorList>
    </citation>
    <scope>NUCLEOTIDE SEQUENCE [LARGE SCALE GENOMIC DNA]</scope>
    <source>
        <strain evidence="5 6">CBS 40295</strain>
    </source>
</reference>
<feature type="region of interest" description="Disordered" evidence="3">
    <location>
        <begin position="1"/>
        <end position="24"/>
    </location>
</feature>
<feature type="compositionally biased region" description="Basic and acidic residues" evidence="3">
    <location>
        <begin position="336"/>
        <end position="347"/>
    </location>
</feature>
<dbReference type="OrthoDB" id="10250504at2759"/>
<feature type="region of interest" description="Disordered" evidence="3">
    <location>
        <begin position="313"/>
        <end position="376"/>
    </location>
</feature>
<feature type="compositionally biased region" description="Polar residues" evidence="3">
    <location>
        <begin position="1"/>
        <end position="20"/>
    </location>
</feature>
<dbReference type="InterPro" id="IPR041178">
    <property type="entry name" value="RPA43_OB"/>
</dbReference>
<dbReference type="EMBL" id="KN847521">
    <property type="protein sequence ID" value="KIV95754.1"/>
    <property type="molecule type" value="Genomic_DNA"/>
</dbReference>
<protein>
    <recommendedName>
        <fullName evidence="4">RPA43 OB domain-containing protein</fullName>
    </recommendedName>
</protein>
<evidence type="ECO:0000256" key="2">
    <source>
        <dbReference type="ARBA" id="ARBA00023163"/>
    </source>
</evidence>
<dbReference type="VEuPathDB" id="FungiDB:PV10_03370"/>
<evidence type="ECO:0000313" key="5">
    <source>
        <dbReference type="EMBL" id="KIV95754.1"/>
    </source>
</evidence>